<reference evidence="1" key="1">
    <citation type="submission" date="2019-02" db="EMBL/GenBank/DDBJ databases">
        <authorList>
            <person name="Gruber-Vodicka R. H."/>
            <person name="Seah K. B. B."/>
        </authorList>
    </citation>
    <scope>NUCLEOTIDE SEQUENCE</scope>
    <source>
        <strain evidence="1">BECK_BY7</strain>
    </source>
</reference>
<name>A0A450WHQ1_9GAMM</name>
<evidence type="ECO:0008006" key="2">
    <source>
        <dbReference type="Google" id="ProtNLM"/>
    </source>
</evidence>
<evidence type="ECO:0000313" key="1">
    <source>
        <dbReference type="EMBL" id="VFK16521.1"/>
    </source>
</evidence>
<accession>A0A450WHQ1</accession>
<organism evidence="1">
    <name type="scientific">Candidatus Kentrum sp. LFY</name>
    <dbReference type="NCBI Taxonomy" id="2126342"/>
    <lineage>
        <taxon>Bacteria</taxon>
        <taxon>Pseudomonadati</taxon>
        <taxon>Pseudomonadota</taxon>
        <taxon>Gammaproteobacteria</taxon>
        <taxon>Candidatus Kentrum</taxon>
    </lineage>
</organism>
<gene>
    <name evidence="1" type="ORF">BECKLFY1418C_GA0070996_102419</name>
</gene>
<dbReference type="AlphaFoldDB" id="A0A450WHQ1"/>
<dbReference type="EMBL" id="CAADFN010000024">
    <property type="protein sequence ID" value="VFK16521.1"/>
    <property type="molecule type" value="Genomic_DNA"/>
</dbReference>
<protein>
    <recommendedName>
        <fullName evidence="2">Nucleotidyltransferase</fullName>
    </recommendedName>
</protein>
<sequence>MPTRLDRLSARRIDPDDARLLNEVYTRMLVQTDSVKYVVGAMQPIDPGYTKNTYAAAERVWNQLDSHLTIACDREYQGSVTNDTHIKAKSDIDVLLLVQHFFGLEPPQIPANPYMGDPVQDLLNLRKEVIDTLPGAFPLASVDSSGSKSISIEGGSLRRKVDVVPSNWYNTNEYVGTNQKIYRGVQILDAKHGTRLKNTPFLHNTWIDQKDNATIGGLRKAARLLKSLKYDTESIDLSSYDLVSIAFNIPDWQLSVPHGMELSLLHSCYAFCEELSRDAAKRNSLWVPDRHRRIFEEGHATKHGLDALVAALWYLENDVLRENQRSFRKLEEARVEY</sequence>
<proteinExistence type="predicted"/>